<comment type="caution">
    <text evidence="1">The sequence shown here is derived from an EMBL/GenBank/DDBJ whole genome shotgun (WGS) entry which is preliminary data.</text>
</comment>
<proteinExistence type="predicted"/>
<dbReference type="EMBL" id="BSYB01000049">
    <property type="protein sequence ID" value="GMG51598.1"/>
    <property type="molecule type" value="Genomic_DNA"/>
</dbReference>
<dbReference type="Proteomes" id="UP001165189">
    <property type="component" value="Unassembled WGS sequence"/>
</dbReference>
<sequence>MEMDISVLTFVDILPEISGTMGYDPDQDINNAEPLNITSNLPSNRKRGRIKKRLIFTSTDREKEVKFMFSNAPFEIVDTLPDKLKEAVQASSLWREERNQRRSTTGCLASLFPRDAEQDVSFTIWCGHDQGYDLNNFFQLKRTSDP</sequence>
<evidence type="ECO:0000313" key="1">
    <source>
        <dbReference type="EMBL" id="GMG51598.1"/>
    </source>
</evidence>
<protein>
    <submittedName>
        <fullName evidence="1">Unnamed protein product</fullName>
    </submittedName>
</protein>
<reference evidence="1" key="1">
    <citation type="submission" date="2023-04" db="EMBL/GenBank/DDBJ databases">
        <title>Aspergillus oryzae var. brunneus NBRC 4377.</title>
        <authorList>
            <person name="Ichikawa N."/>
            <person name="Sato H."/>
            <person name="Tonouchi N."/>
        </authorList>
    </citation>
    <scope>NUCLEOTIDE SEQUENCE</scope>
    <source>
        <strain evidence="1">NBRC 4377</strain>
    </source>
</reference>
<organism evidence="1 2">
    <name type="scientific">Aspergillus oryzae var. brunneus</name>
    <dbReference type="NCBI Taxonomy" id="332754"/>
    <lineage>
        <taxon>Eukaryota</taxon>
        <taxon>Fungi</taxon>
        <taxon>Dikarya</taxon>
        <taxon>Ascomycota</taxon>
        <taxon>Pezizomycotina</taxon>
        <taxon>Eurotiomycetes</taxon>
        <taxon>Eurotiomycetidae</taxon>
        <taxon>Eurotiales</taxon>
        <taxon>Aspergillaceae</taxon>
        <taxon>Aspergillus</taxon>
        <taxon>Aspergillus subgen. Circumdati</taxon>
    </lineage>
</organism>
<keyword evidence="2" id="KW-1185">Reference proteome</keyword>
<gene>
    <name evidence="1" type="ORF">Aory05_001004800</name>
</gene>
<accession>A0ABQ6L806</accession>
<name>A0ABQ6L806_ASPOZ</name>
<evidence type="ECO:0000313" key="2">
    <source>
        <dbReference type="Proteomes" id="UP001165189"/>
    </source>
</evidence>